<dbReference type="Pfam" id="PF12902">
    <property type="entry name" value="Ferritin-like"/>
    <property type="match status" value="1"/>
</dbReference>
<dbReference type="OrthoDB" id="9800162at2"/>
<proteinExistence type="predicted"/>
<keyword evidence="3" id="KW-1185">Reference proteome</keyword>
<dbReference type="Proteomes" id="UP000430146">
    <property type="component" value="Unassembled WGS sequence"/>
</dbReference>
<dbReference type="PANTHER" id="PTHR34400">
    <property type="match status" value="1"/>
</dbReference>
<dbReference type="RefSeq" id="WP_159233684.1">
    <property type="nucleotide sequence ID" value="NZ_CACSIP010000039.1"/>
</dbReference>
<evidence type="ECO:0000313" key="3">
    <source>
        <dbReference type="Proteomes" id="UP000430146"/>
    </source>
</evidence>
<gene>
    <name evidence="2" type="ORF">AELLOGFF_05734</name>
</gene>
<dbReference type="InterPro" id="IPR012347">
    <property type="entry name" value="Ferritin-like"/>
</dbReference>
<protein>
    <recommendedName>
        <fullName evidence="1">Iminophenyl-pyruvate dimer synthase domain-containing protein</fullName>
    </recommendedName>
</protein>
<dbReference type="AlphaFoldDB" id="A0A5S9R544"/>
<dbReference type="EMBL" id="CACSIP010000039">
    <property type="protein sequence ID" value="CAA0130412.1"/>
    <property type="molecule type" value="Genomic_DNA"/>
</dbReference>
<dbReference type="PANTHER" id="PTHR34400:SF4">
    <property type="entry name" value="MEMBRANE PROTEIN"/>
    <property type="match status" value="1"/>
</dbReference>
<name>A0A5S9R544_MYCVN</name>
<reference evidence="2 3" key="1">
    <citation type="submission" date="2019-11" db="EMBL/GenBank/DDBJ databases">
        <authorList>
            <person name="Holert J."/>
        </authorList>
    </citation>
    <scope>NUCLEOTIDE SEQUENCE [LARGE SCALE GENOMIC DNA]</scope>
    <source>
        <strain evidence="2">BC8_1</strain>
    </source>
</reference>
<dbReference type="Gene3D" id="1.20.1260.10">
    <property type="match status" value="1"/>
</dbReference>
<evidence type="ECO:0000259" key="1">
    <source>
        <dbReference type="Pfam" id="PF12902"/>
    </source>
</evidence>
<feature type="domain" description="Iminophenyl-pyruvate dimer synthase" evidence="1">
    <location>
        <begin position="23"/>
        <end position="231"/>
    </location>
</feature>
<dbReference type="InterPro" id="IPR026820">
    <property type="entry name" value="VioB/RebD_dom"/>
</dbReference>
<accession>A0A5S9R544</accession>
<organism evidence="2 3">
    <name type="scientific">Mycolicibacterium vanbaalenii</name>
    <name type="common">Mycobacterium vanbaalenii</name>
    <dbReference type="NCBI Taxonomy" id="110539"/>
    <lineage>
        <taxon>Bacteria</taxon>
        <taxon>Bacillati</taxon>
        <taxon>Actinomycetota</taxon>
        <taxon>Actinomycetes</taxon>
        <taxon>Mycobacteriales</taxon>
        <taxon>Mycobacteriaceae</taxon>
        <taxon>Mycolicibacterium</taxon>
    </lineage>
</organism>
<sequence>MSAPLTKRPFEPVYDLQWIRGAFQTAIAIEHATMPLYSAAMYSLEVQNYPAYNTLRSVLMEEMLHMAAACNALAALGGSPRLETLDPAAILDGLPGSIAPTLRGRFAKLSKRQLDTFMRIESPDSMIAPDERDTARYPTIGSFYRTISAAIEANAASVAAAVRAPARANQVGGNLGYAVIDSTSRTDPVEQLLNSLELIIGQGEGFGGSTLSSGAQSQGELSHYARFAELRFGHSYSGGPDESDVPSREGQRRYFQGPPIEWPVVINTLAVPRDGYAAVLRLDPDRLAVSTELRAFDAAYTRMLSALDDAWNGPADQSWPSLGHAVFEMNELRVISCFNILRHRLPTAAVADLASIYPAEHQELSNLTDLTAPVFYGPRFVNTAVPART</sequence>
<evidence type="ECO:0000313" key="2">
    <source>
        <dbReference type="EMBL" id="CAA0130412.1"/>
    </source>
</evidence>